<name>A0A0D7A0I9_9AGAR</name>
<evidence type="ECO:0000313" key="2">
    <source>
        <dbReference type="EMBL" id="KIY42904.1"/>
    </source>
</evidence>
<dbReference type="AlphaFoldDB" id="A0A0D7A0I9"/>
<feature type="compositionally biased region" description="Basic residues" evidence="1">
    <location>
        <begin position="79"/>
        <end position="92"/>
    </location>
</feature>
<feature type="region of interest" description="Disordered" evidence="1">
    <location>
        <begin position="1"/>
        <end position="117"/>
    </location>
</feature>
<evidence type="ECO:0000313" key="3">
    <source>
        <dbReference type="Proteomes" id="UP000054144"/>
    </source>
</evidence>
<accession>A0A0D7A0I9</accession>
<dbReference type="Proteomes" id="UP000054144">
    <property type="component" value="Unassembled WGS sequence"/>
</dbReference>
<proteinExistence type="predicted"/>
<dbReference type="OrthoDB" id="547796at2759"/>
<dbReference type="EMBL" id="KN882151">
    <property type="protein sequence ID" value="KIY42904.1"/>
    <property type="molecule type" value="Genomic_DNA"/>
</dbReference>
<feature type="compositionally biased region" description="Basic and acidic residues" evidence="1">
    <location>
        <begin position="69"/>
        <end position="78"/>
    </location>
</feature>
<feature type="compositionally biased region" description="Polar residues" evidence="1">
    <location>
        <begin position="26"/>
        <end position="35"/>
    </location>
</feature>
<keyword evidence="3" id="KW-1185">Reference proteome</keyword>
<evidence type="ECO:0000256" key="1">
    <source>
        <dbReference type="SAM" id="MobiDB-lite"/>
    </source>
</evidence>
<organism evidence="2 3">
    <name type="scientific">Fistulina hepatica ATCC 64428</name>
    <dbReference type="NCBI Taxonomy" id="1128425"/>
    <lineage>
        <taxon>Eukaryota</taxon>
        <taxon>Fungi</taxon>
        <taxon>Dikarya</taxon>
        <taxon>Basidiomycota</taxon>
        <taxon>Agaricomycotina</taxon>
        <taxon>Agaricomycetes</taxon>
        <taxon>Agaricomycetidae</taxon>
        <taxon>Agaricales</taxon>
        <taxon>Fistulinaceae</taxon>
        <taxon>Fistulina</taxon>
    </lineage>
</organism>
<reference evidence="2 3" key="1">
    <citation type="journal article" date="2015" name="Fungal Genet. Biol.">
        <title>Evolution of novel wood decay mechanisms in Agaricales revealed by the genome sequences of Fistulina hepatica and Cylindrobasidium torrendii.</title>
        <authorList>
            <person name="Floudas D."/>
            <person name="Held B.W."/>
            <person name="Riley R."/>
            <person name="Nagy L.G."/>
            <person name="Koehler G."/>
            <person name="Ransdell A.S."/>
            <person name="Younus H."/>
            <person name="Chow J."/>
            <person name="Chiniquy J."/>
            <person name="Lipzen A."/>
            <person name="Tritt A."/>
            <person name="Sun H."/>
            <person name="Haridas S."/>
            <person name="LaButti K."/>
            <person name="Ohm R.A."/>
            <person name="Kues U."/>
            <person name="Blanchette R.A."/>
            <person name="Grigoriev I.V."/>
            <person name="Minto R.E."/>
            <person name="Hibbett D.S."/>
        </authorList>
    </citation>
    <scope>NUCLEOTIDE SEQUENCE [LARGE SCALE GENOMIC DNA]</scope>
    <source>
        <strain evidence="2 3">ATCC 64428</strain>
    </source>
</reference>
<dbReference type="PANTHER" id="PTHR39394">
    <property type="entry name" value="YALI0E31793P"/>
    <property type="match status" value="1"/>
</dbReference>
<protein>
    <submittedName>
        <fullName evidence="2">Uncharacterized protein</fullName>
    </submittedName>
</protein>
<gene>
    <name evidence="2" type="ORF">FISHEDRAFT_63093</name>
</gene>
<dbReference type="PANTHER" id="PTHR39394:SF1">
    <property type="entry name" value="DNAJ HOMOLOGUE SUBFAMILY C MEMBER 28 CONSERVED DOMAIN-CONTAINING PROTEIN"/>
    <property type="match status" value="1"/>
</dbReference>
<sequence length="186" mass="20705">MSADQKLKKEPPRIITPTASAPLLKSATTPSTGSWATAPFPPSIEGHRPWHTAYKDTSIAPMKPTHPQPADERTLRKERERKKRTARAGRLHSAKESTLDYQLGIGGSKSKRPPTRVNPVSIKGWASLIENQIEHARSKGLFDGVKGRGQPARLYIEESNPFIARGDFRLPDEPYHPAQRCRTALD</sequence>
<feature type="compositionally biased region" description="Basic and acidic residues" evidence="1">
    <location>
        <begin position="1"/>
        <end position="12"/>
    </location>
</feature>